<comment type="similarity">
    <text evidence="3">Belongs to the TVP38/TMEM64 family.</text>
</comment>
<evidence type="ECO:0000259" key="12">
    <source>
        <dbReference type="Pfam" id="PF09335"/>
    </source>
</evidence>
<evidence type="ECO:0000256" key="11">
    <source>
        <dbReference type="SAM" id="Phobius"/>
    </source>
</evidence>
<evidence type="ECO:0000256" key="6">
    <source>
        <dbReference type="ARBA" id="ARBA00022692"/>
    </source>
</evidence>
<dbReference type="Proteomes" id="UP000559256">
    <property type="component" value="Unassembled WGS sequence"/>
</dbReference>
<keyword evidence="6 11" id="KW-0812">Transmembrane</keyword>
<dbReference type="PANTHER" id="PTHR47549:SF2">
    <property type="entry name" value="GOLGI APPARATUS MEMBRANE PROTEIN TVP38"/>
    <property type="match status" value="1"/>
</dbReference>
<feature type="domain" description="VTT" evidence="12">
    <location>
        <begin position="171"/>
        <end position="290"/>
    </location>
</feature>
<evidence type="ECO:0000256" key="9">
    <source>
        <dbReference type="ARBA" id="ARBA00023136"/>
    </source>
</evidence>
<evidence type="ECO:0000256" key="3">
    <source>
        <dbReference type="ARBA" id="ARBA00008640"/>
    </source>
</evidence>
<feature type="transmembrane region" description="Helical" evidence="11">
    <location>
        <begin position="151"/>
        <end position="170"/>
    </location>
</feature>
<evidence type="ECO:0000256" key="7">
    <source>
        <dbReference type="ARBA" id="ARBA00022989"/>
    </source>
</evidence>
<feature type="transmembrane region" description="Helical" evidence="11">
    <location>
        <begin position="307"/>
        <end position="328"/>
    </location>
</feature>
<dbReference type="OrthoDB" id="166803at2759"/>
<feature type="transmembrane region" description="Helical" evidence="11">
    <location>
        <begin position="113"/>
        <end position="130"/>
    </location>
</feature>
<sequence>MTLDISSTEAGLERQKTSKHVRQQDPFDPPDVLTSPTATYNPNLRRRDSEPYPNHRRTGTTTDIELRDLTPNRRSMARTPSPTPSEEIALTTGAIDWKAMKSWRFWIRWEWRWYYPLAAILGGLAAVISIKSEDIVRALTPANDWLHDTPAAWLIPIAILMVLCYPPLFGQEIVAMLCGVVWGLWIGFGIVAAGTLFGEILAFYSFQSCCTARAKKAENSTLSYACFAQLVREGGFKVALMVRLSVIPPHCKYIPRLLDLVFALCGMNIFIFIAAAFLSLPKQMILVYLGVALAESGNGQSTPTSKAISAVAIIVGLIISVLTMAYIVRRMDKIKPRLIYEKRQARKGKVVDDRASVLNNAASEINLTIT</sequence>
<dbReference type="InterPro" id="IPR051076">
    <property type="entry name" value="Golgi_membrane_TVP38/TMEM64"/>
</dbReference>
<evidence type="ECO:0000256" key="10">
    <source>
        <dbReference type="SAM" id="MobiDB-lite"/>
    </source>
</evidence>
<evidence type="ECO:0000313" key="14">
    <source>
        <dbReference type="Proteomes" id="UP000559256"/>
    </source>
</evidence>
<dbReference type="InterPro" id="IPR032816">
    <property type="entry name" value="VTT_dom"/>
</dbReference>
<evidence type="ECO:0000256" key="8">
    <source>
        <dbReference type="ARBA" id="ARBA00023034"/>
    </source>
</evidence>
<comment type="function">
    <text evidence="1">Golgi membrane protein involved in vesicular trafficking and spindle migration.</text>
</comment>
<gene>
    <name evidence="13" type="ORF">D9758_012317</name>
</gene>
<proteinExistence type="inferred from homology"/>
<feature type="region of interest" description="Disordered" evidence="10">
    <location>
        <begin position="1"/>
        <end position="86"/>
    </location>
</feature>
<evidence type="ECO:0000256" key="5">
    <source>
        <dbReference type="ARBA" id="ARBA00020673"/>
    </source>
</evidence>
<keyword evidence="8" id="KW-0333">Golgi apparatus</keyword>
<comment type="subcellular location">
    <subcellularLocation>
        <location evidence="2">Golgi apparatus membrane</location>
        <topology evidence="2">Multi-pass membrane protein</topology>
    </subcellularLocation>
</comment>
<evidence type="ECO:0000256" key="4">
    <source>
        <dbReference type="ARBA" id="ARBA00013533"/>
    </source>
</evidence>
<organism evidence="13 14">
    <name type="scientific">Tetrapyrgos nigripes</name>
    <dbReference type="NCBI Taxonomy" id="182062"/>
    <lineage>
        <taxon>Eukaryota</taxon>
        <taxon>Fungi</taxon>
        <taxon>Dikarya</taxon>
        <taxon>Basidiomycota</taxon>
        <taxon>Agaricomycotina</taxon>
        <taxon>Agaricomycetes</taxon>
        <taxon>Agaricomycetidae</taxon>
        <taxon>Agaricales</taxon>
        <taxon>Marasmiineae</taxon>
        <taxon>Marasmiaceae</taxon>
        <taxon>Tetrapyrgos</taxon>
    </lineage>
</organism>
<feature type="transmembrane region" description="Helical" evidence="11">
    <location>
        <begin position="182"/>
        <end position="206"/>
    </location>
</feature>
<name>A0A8H5CM04_9AGAR</name>
<protein>
    <recommendedName>
        <fullName evidence="4">Golgi apparatus membrane protein TVP38</fullName>
    </recommendedName>
    <alternativeName>
        <fullName evidence="5">Golgi apparatus membrane protein tvp38</fullName>
    </alternativeName>
</protein>
<evidence type="ECO:0000313" key="13">
    <source>
        <dbReference type="EMBL" id="KAF5344267.1"/>
    </source>
</evidence>
<feature type="transmembrane region" description="Helical" evidence="11">
    <location>
        <begin position="257"/>
        <end position="280"/>
    </location>
</feature>
<keyword evidence="14" id="KW-1185">Reference proteome</keyword>
<dbReference type="EMBL" id="JAACJM010000127">
    <property type="protein sequence ID" value="KAF5344267.1"/>
    <property type="molecule type" value="Genomic_DNA"/>
</dbReference>
<dbReference type="GO" id="GO:0000139">
    <property type="term" value="C:Golgi membrane"/>
    <property type="evidence" value="ECO:0007669"/>
    <property type="project" value="UniProtKB-SubCell"/>
</dbReference>
<keyword evidence="7 11" id="KW-1133">Transmembrane helix</keyword>
<evidence type="ECO:0000256" key="2">
    <source>
        <dbReference type="ARBA" id="ARBA00004653"/>
    </source>
</evidence>
<comment type="caution">
    <text evidence="13">The sequence shown here is derived from an EMBL/GenBank/DDBJ whole genome shotgun (WGS) entry which is preliminary data.</text>
</comment>
<accession>A0A8H5CM04</accession>
<evidence type="ECO:0000256" key="1">
    <source>
        <dbReference type="ARBA" id="ARBA00002978"/>
    </source>
</evidence>
<keyword evidence="9 11" id="KW-0472">Membrane</keyword>
<reference evidence="13 14" key="1">
    <citation type="journal article" date="2020" name="ISME J.">
        <title>Uncovering the hidden diversity of litter-decomposition mechanisms in mushroom-forming fungi.</title>
        <authorList>
            <person name="Floudas D."/>
            <person name="Bentzer J."/>
            <person name="Ahren D."/>
            <person name="Johansson T."/>
            <person name="Persson P."/>
            <person name="Tunlid A."/>
        </authorList>
    </citation>
    <scope>NUCLEOTIDE SEQUENCE [LARGE SCALE GENOMIC DNA]</scope>
    <source>
        <strain evidence="13 14">CBS 291.85</strain>
    </source>
</reference>
<dbReference type="AlphaFoldDB" id="A0A8H5CM04"/>
<dbReference type="Pfam" id="PF09335">
    <property type="entry name" value="VTT_dom"/>
    <property type="match status" value="1"/>
</dbReference>
<dbReference type="PANTHER" id="PTHR47549">
    <property type="entry name" value="GOLGI APPARATUS MEMBRANE PROTEIN TVP38-RELATED"/>
    <property type="match status" value="1"/>
</dbReference>